<accession>J6F677</accession>
<dbReference type="VEuPathDB" id="FungiDB:A1Q1_03676"/>
<dbReference type="AlphaFoldDB" id="J6F677"/>
<protein>
    <submittedName>
        <fullName evidence="1">Uncharacterized protein</fullName>
    </submittedName>
</protein>
<dbReference type="RefSeq" id="XP_014183765.1">
    <property type="nucleotide sequence ID" value="XM_014328290.1"/>
</dbReference>
<dbReference type="HOGENOM" id="CLU_151409_2_1_1"/>
<organism evidence="1 2">
    <name type="scientific">Trichosporon asahii var. asahii (strain ATCC 90039 / CBS 2479 / JCM 2466 / KCTC 7840 / NBRC 103889/ NCYC 2677 / UAMH 7654)</name>
    <name type="common">Yeast</name>
    <dbReference type="NCBI Taxonomy" id="1186058"/>
    <lineage>
        <taxon>Eukaryota</taxon>
        <taxon>Fungi</taxon>
        <taxon>Dikarya</taxon>
        <taxon>Basidiomycota</taxon>
        <taxon>Agaricomycotina</taxon>
        <taxon>Tremellomycetes</taxon>
        <taxon>Trichosporonales</taxon>
        <taxon>Trichosporonaceae</taxon>
        <taxon>Trichosporon</taxon>
    </lineage>
</organism>
<reference evidence="1 2" key="1">
    <citation type="journal article" date="2012" name="Eukaryot. Cell">
        <title>Draft genome sequence of CBS 2479, the standard type strain of Trichosporon asahii.</title>
        <authorList>
            <person name="Yang R.Y."/>
            <person name="Li H.T."/>
            <person name="Zhu H."/>
            <person name="Zhou G.P."/>
            <person name="Wang M."/>
            <person name="Wang L."/>
        </authorList>
    </citation>
    <scope>NUCLEOTIDE SEQUENCE [LARGE SCALE GENOMIC DNA]</scope>
    <source>
        <strain evidence="2">ATCC 90039 / CBS 2479 / JCM 2466 / KCTC 7840 / NCYC 2677 / UAMH 7654</strain>
    </source>
</reference>
<dbReference type="Proteomes" id="UP000002748">
    <property type="component" value="Unassembled WGS sequence"/>
</dbReference>
<sequence length="99" mass="11144">MWATTLRQASAARSKAAGGLSLQHAYRKAVRATRHPETRRETLDWLRADLERLRFETDLEKLKSNLSSFNKNLKIMVPSLGLGGLTPDSGAKLIGQRRR</sequence>
<dbReference type="EMBL" id="ALBS01000023">
    <property type="protein sequence ID" value="EJT52544.1"/>
    <property type="molecule type" value="Genomic_DNA"/>
</dbReference>
<name>J6F677_TRIAS</name>
<dbReference type="KEGG" id="tasa:A1Q1_03676"/>
<comment type="caution">
    <text evidence="1">The sequence shown here is derived from an EMBL/GenBank/DDBJ whole genome shotgun (WGS) entry which is preliminary data.</text>
</comment>
<evidence type="ECO:0000313" key="1">
    <source>
        <dbReference type="EMBL" id="EJT52544.1"/>
    </source>
</evidence>
<dbReference type="OrthoDB" id="74240at2759"/>
<proteinExistence type="predicted"/>
<dbReference type="GeneID" id="25987189"/>
<evidence type="ECO:0000313" key="2">
    <source>
        <dbReference type="Proteomes" id="UP000002748"/>
    </source>
</evidence>
<gene>
    <name evidence="1" type="ORF">A1Q1_03676</name>
</gene>